<dbReference type="OrthoDB" id="5386330at2759"/>
<name>A0A6A6HFU0_VIRVR</name>
<keyword evidence="4" id="KW-1185">Reference proteome</keyword>
<organism evidence="3 4">
    <name type="scientific">Viridothelium virens</name>
    <name type="common">Speckled blister lichen</name>
    <name type="synonym">Trypethelium virens</name>
    <dbReference type="NCBI Taxonomy" id="1048519"/>
    <lineage>
        <taxon>Eukaryota</taxon>
        <taxon>Fungi</taxon>
        <taxon>Dikarya</taxon>
        <taxon>Ascomycota</taxon>
        <taxon>Pezizomycotina</taxon>
        <taxon>Dothideomycetes</taxon>
        <taxon>Dothideomycetes incertae sedis</taxon>
        <taxon>Trypetheliales</taxon>
        <taxon>Trypetheliaceae</taxon>
        <taxon>Viridothelium</taxon>
    </lineage>
</organism>
<dbReference type="InterPro" id="IPR053157">
    <property type="entry name" value="Sterol_Uptake_Regulator"/>
</dbReference>
<accession>A0A6A6HFU0</accession>
<evidence type="ECO:0000259" key="2">
    <source>
        <dbReference type="Pfam" id="PF00172"/>
    </source>
</evidence>
<dbReference type="GO" id="GO:0008270">
    <property type="term" value="F:zinc ion binding"/>
    <property type="evidence" value="ECO:0007669"/>
    <property type="project" value="InterPro"/>
</dbReference>
<dbReference type="CDD" id="cd00067">
    <property type="entry name" value="GAL4"/>
    <property type="match status" value="1"/>
</dbReference>
<evidence type="ECO:0000313" key="3">
    <source>
        <dbReference type="EMBL" id="KAF2236393.1"/>
    </source>
</evidence>
<dbReference type="AlphaFoldDB" id="A0A6A6HFU0"/>
<dbReference type="PANTHER" id="PTHR47784:SF5">
    <property type="entry name" value="STEROL UPTAKE CONTROL PROTEIN 2"/>
    <property type="match status" value="1"/>
</dbReference>
<gene>
    <name evidence="3" type="ORF">EV356DRAFT_512991</name>
</gene>
<keyword evidence="1" id="KW-0539">Nucleus</keyword>
<dbReference type="Gene3D" id="4.10.240.10">
    <property type="entry name" value="Zn(2)-C6 fungal-type DNA-binding domain"/>
    <property type="match status" value="1"/>
</dbReference>
<dbReference type="SUPFAM" id="SSF57701">
    <property type="entry name" value="Zn2/Cys6 DNA-binding domain"/>
    <property type="match status" value="1"/>
</dbReference>
<dbReference type="InterPro" id="IPR036864">
    <property type="entry name" value="Zn2-C6_fun-type_DNA-bd_sf"/>
</dbReference>
<dbReference type="EMBL" id="ML991785">
    <property type="protein sequence ID" value="KAF2236393.1"/>
    <property type="molecule type" value="Genomic_DNA"/>
</dbReference>
<dbReference type="InterPro" id="IPR001138">
    <property type="entry name" value="Zn2Cys6_DnaBD"/>
</dbReference>
<evidence type="ECO:0000256" key="1">
    <source>
        <dbReference type="ARBA" id="ARBA00023242"/>
    </source>
</evidence>
<reference evidence="3" key="1">
    <citation type="journal article" date="2020" name="Stud. Mycol.">
        <title>101 Dothideomycetes genomes: a test case for predicting lifestyles and emergence of pathogens.</title>
        <authorList>
            <person name="Haridas S."/>
            <person name="Albert R."/>
            <person name="Binder M."/>
            <person name="Bloem J."/>
            <person name="Labutti K."/>
            <person name="Salamov A."/>
            <person name="Andreopoulos B."/>
            <person name="Baker S."/>
            <person name="Barry K."/>
            <person name="Bills G."/>
            <person name="Bluhm B."/>
            <person name="Cannon C."/>
            <person name="Castanera R."/>
            <person name="Culley D."/>
            <person name="Daum C."/>
            <person name="Ezra D."/>
            <person name="Gonzalez J."/>
            <person name="Henrissat B."/>
            <person name="Kuo A."/>
            <person name="Liang C."/>
            <person name="Lipzen A."/>
            <person name="Lutzoni F."/>
            <person name="Magnuson J."/>
            <person name="Mondo S."/>
            <person name="Nolan M."/>
            <person name="Ohm R."/>
            <person name="Pangilinan J."/>
            <person name="Park H.-J."/>
            <person name="Ramirez L."/>
            <person name="Alfaro M."/>
            <person name="Sun H."/>
            <person name="Tritt A."/>
            <person name="Yoshinaga Y."/>
            <person name="Zwiers L.-H."/>
            <person name="Turgeon B."/>
            <person name="Goodwin S."/>
            <person name="Spatafora J."/>
            <person name="Crous P."/>
            <person name="Grigoriev I."/>
        </authorList>
    </citation>
    <scope>NUCLEOTIDE SEQUENCE</scope>
    <source>
        <strain evidence="3">Tuck. ex Michener</strain>
    </source>
</reference>
<dbReference type="Pfam" id="PF00172">
    <property type="entry name" value="Zn_clus"/>
    <property type="match status" value="1"/>
</dbReference>
<proteinExistence type="predicted"/>
<dbReference type="GO" id="GO:0001228">
    <property type="term" value="F:DNA-binding transcription activator activity, RNA polymerase II-specific"/>
    <property type="evidence" value="ECO:0007669"/>
    <property type="project" value="TreeGrafter"/>
</dbReference>
<dbReference type="Proteomes" id="UP000800092">
    <property type="component" value="Unassembled WGS sequence"/>
</dbReference>
<protein>
    <recommendedName>
        <fullName evidence="2">Zn(2)-C6 fungal-type domain-containing protein</fullName>
    </recommendedName>
</protein>
<sequence length="374" mass="42178">MSLGTKCDEQRPRCSHCQRHSAVCEYPNLRKTSSASERSISVTPGPSLSEHPHVDADLNLTDLQLLSHWILIASRGFGDQAEDMMAWQKDLTEIACRFPFLMHGILAVSAFSMARLVPVAEGHHYLLAAAHHQSQTFPSYRQIISDVQRNMSEENCHAVIAAAHLIAVHSACSVGCPGLSDTIGQGQSSLNEVCEWLSLLRGARRIMLYRSDWTTTGPLSFHLGRPAPAIDLSCSPEDDHLAALGGLFANWDDSPGRHSPSDRDAYQMTLTLLRESYATSTYPQQHEQERAGLKMALLVWVEKFPQRFFELLSEPRPEALILLAHYCVLLQRRAARHWFLEGTAERIMSMVYHLLDEKWRHWVAWPVEEIRAHA</sequence>
<feature type="domain" description="Zn(2)-C6 fungal-type" evidence="2">
    <location>
        <begin position="5"/>
        <end position="32"/>
    </location>
</feature>
<evidence type="ECO:0000313" key="4">
    <source>
        <dbReference type="Proteomes" id="UP000800092"/>
    </source>
</evidence>
<dbReference type="PANTHER" id="PTHR47784">
    <property type="entry name" value="STEROL UPTAKE CONTROL PROTEIN 2"/>
    <property type="match status" value="1"/>
</dbReference>